<evidence type="ECO:0000313" key="3">
    <source>
        <dbReference type="EMBL" id="RAI59255.1"/>
    </source>
</evidence>
<dbReference type="InterPro" id="IPR011032">
    <property type="entry name" value="GroES-like_sf"/>
</dbReference>
<dbReference type="GO" id="GO:0016628">
    <property type="term" value="F:oxidoreductase activity, acting on the CH-CH group of donors, NAD or NADP as acceptor"/>
    <property type="evidence" value="ECO:0007669"/>
    <property type="project" value="InterPro"/>
</dbReference>
<evidence type="ECO:0000313" key="4">
    <source>
        <dbReference type="Proteomes" id="UP000249065"/>
    </source>
</evidence>
<dbReference type="Pfam" id="PF00107">
    <property type="entry name" value="ADH_zinc_N"/>
    <property type="match status" value="1"/>
</dbReference>
<evidence type="ECO:0000256" key="1">
    <source>
        <dbReference type="ARBA" id="ARBA00023002"/>
    </source>
</evidence>
<dbReference type="PANTHER" id="PTHR43205">
    <property type="entry name" value="PROSTAGLANDIN REDUCTASE"/>
    <property type="match status" value="1"/>
</dbReference>
<dbReference type="Gene3D" id="3.40.50.720">
    <property type="entry name" value="NAD(P)-binding Rossmann-like Domain"/>
    <property type="match status" value="1"/>
</dbReference>
<organism evidence="3 4">
    <name type="scientific">Roseicella frigidaeris</name>
    <dbReference type="NCBI Taxonomy" id="2230885"/>
    <lineage>
        <taxon>Bacteria</taxon>
        <taxon>Pseudomonadati</taxon>
        <taxon>Pseudomonadota</taxon>
        <taxon>Alphaproteobacteria</taxon>
        <taxon>Acetobacterales</taxon>
        <taxon>Roseomonadaceae</taxon>
        <taxon>Roseicella</taxon>
    </lineage>
</organism>
<reference evidence="4" key="1">
    <citation type="submission" date="2018-06" db="EMBL/GenBank/DDBJ databases">
        <authorList>
            <person name="Khan S.A."/>
        </authorList>
    </citation>
    <scope>NUCLEOTIDE SEQUENCE [LARGE SCALE GENOMIC DNA]</scope>
    <source>
        <strain evidence="4">DB-1506</strain>
    </source>
</reference>
<name>A0A327MA00_9PROT</name>
<dbReference type="RefSeq" id="WP_111469512.1">
    <property type="nucleotide sequence ID" value="NZ_QLIX01000005.1"/>
</dbReference>
<dbReference type="InterPro" id="IPR036291">
    <property type="entry name" value="NAD(P)-bd_dom_sf"/>
</dbReference>
<gene>
    <name evidence="3" type="ORF">DOO78_09490</name>
</gene>
<dbReference type="CDD" id="cd05288">
    <property type="entry name" value="PGDH"/>
    <property type="match status" value="1"/>
</dbReference>
<dbReference type="Proteomes" id="UP000249065">
    <property type="component" value="Unassembled WGS sequence"/>
</dbReference>
<dbReference type="EMBL" id="QLIX01000005">
    <property type="protein sequence ID" value="RAI59255.1"/>
    <property type="molecule type" value="Genomic_DNA"/>
</dbReference>
<sequence length="339" mass="36231">MAETNLQVLLRRRPQGAPVPEDFEIVERAAPEPAEGEVLVRAAYLSLDPYMRGRMSEAKSYAKPVALGAVMEGRTAGTVVASKAPGFAPGDVVAGGSGWQRFSCVKAAGLIKVDPAEAPLSANLGVLGMPGLTAWVGLEDIGQPQSGEVMVVSAASGAVGQVVGQIGRIRGCKVIGIAGGERKCRYVTEELGFDACIDHRGDLAAQLDRHCPEGIDVYWENVGGVVQAAVFPRLRDFARMVMCGVIAQYNVAEGSDSFGGAPGPNLGAVVRKRLRIQGFIVSDNGWPRYPQFRREMLGWMGDGRLRWREDVVEGLRNAPQAFIGLLEGKNFGKLVVKID</sequence>
<proteinExistence type="predicted"/>
<evidence type="ECO:0000259" key="2">
    <source>
        <dbReference type="SMART" id="SM00829"/>
    </source>
</evidence>
<dbReference type="FunFam" id="3.40.50.720:FF:000121">
    <property type="entry name" value="Prostaglandin reductase 2"/>
    <property type="match status" value="1"/>
</dbReference>
<keyword evidence="4" id="KW-1185">Reference proteome</keyword>
<keyword evidence="1" id="KW-0560">Oxidoreductase</keyword>
<feature type="domain" description="Enoyl reductase (ER)" evidence="2">
    <location>
        <begin position="18"/>
        <end position="336"/>
    </location>
</feature>
<dbReference type="InterPro" id="IPR045010">
    <property type="entry name" value="MDR_fam"/>
</dbReference>
<dbReference type="InterPro" id="IPR020843">
    <property type="entry name" value="ER"/>
</dbReference>
<dbReference type="InterPro" id="IPR041694">
    <property type="entry name" value="ADH_N_2"/>
</dbReference>
<dbReference type="Gene3D" id="3.90.180.10">
    <property type="entry name" value="Medium-chain alcohol dehydrogenases, catalytic domain"/>
    <property type="match status" value="1"/>
</dbReference>
<dbReference type="Pfam" id="PF16884">
    <property type="entry name" value="ADH_N_2"/>
    <property type="match status" value="1"/>
</dbReference>
<dbReference type="PANTHER" id="PTHR43205:SF7">
    <property type="entry name" value="PROSTAGLANDIN REDUCTASE 1"/>
    <property type="match status" value="1"/>
</dbReference>
<comment type="caution">
    <text evidence="3">The sequence shown here is derived from an EMBL/GenBank/DDBJ whole genome shotgun (WGS) entry which is preliminary data.</text>
</comment>
<dbReference type="SMART" id="SM00829">
    <property type="entry name" value="PKS_ER"/>
    <property type="match status" value="1"/>
</dbReference>
<dbReference type="SUPFAM" id="SSF50129">
    <property type="entry name" value="GroES-like"/>
    <property type="match status" value="1"/>
</dbReference>
<dbReference type="AlphaFoldDB" id="A0A327MA00"/>
<protein>
    <submittedName>
        <fullName evidence="3">NADP-dependent oxidoreductase</fullName>
    </submittedName>
</protein>
<dbReference type="InterPro" id="IPR013149">
    <property type="entry name" value="ADH-like_C"/>
</dbReference>
<dbReference type="SUPFAM" id="SSF51735">
    <property type="entry name" value="NAD(P)-binding Rossmann-fold domains"/>
    <property type="match status" value="1"/>
</dbReference>
<dbReference type="OrthoDB" id="9805663at2"/>
<accession>A0A327MA00</accession>